<dbReference type="EMBL" id="JACERN010000014">
    <property type="protein sequence ID" value="MBA4707568.1"/>
    <property type="molecule type" value="Genomic_DNA"/>
</dbReference>
<evidence type="ECO:0000259" key="6">
    <source>
        <dbReference type="PROSITE" id="PS50885"/>
    </source>
</evidence>
<comment type="caution">
    <text evidence="7">The sequence shown here is derived from an EMBL/GenBank/DDBJ whole genome shotgun (WGS) entry which is preliminary data.</text>
</comment>
<dbReference type="Pfam" id="PF00015">
    <property type="entry name" value="MCPsignal"/>
    <property type="match status" value="1"/>
</dbReference>
<name>A0A838Y0Y9_9NEIS</name>
<evidence type="ECO:0000256" key="2">
    <source>
        <dbReference type="ARBA" id="ARBA00029447"/>
    </source>
</evidence>
<dbReference type="SMART" id="SM00283">
    <property type="entry name" value="MA"/>
    <property type="match status" value="1"/>
</dbReference>
<evidence type="ECO:0000256" key="4">
    <source>
        <dbReference type="SAM" id="Phobius"/>
    </source>
</evidence>
<gene>
    <name evidence="7" type="ORF">H2Z84_04060</name>
</gene>
<dbReference type="GO" id="GO:0016020">
    <property type="term" value="C:membrane"/>
    <property type="evidence" value="ECO:0007669"/>
    <property type="project" value="InterPro"/>
</dbReference>
<dbReference type="GO" id="GO:0007165">
    <property type="term" value="P:signal transduction"/>
    <property type="evidence" value="ECO:0007669"/>
    <property type="project" value="UniProtKB-KW"/>
</dbReference>
<comment type="similarity">
    <text evidence="2">Belongs to the methyl-accepting chemotaxis (MCP) protein family.</text>
</comment>
<feature type="transmembrane region" description="Helical" evidence="4">
    <location>
        <begin position="71"/>
        <end position="93"/>
    </location>
</feature>
<accession>A0A838Y0Y9</accession>
<feature type="transmembrane region" description="Helical" evidence="4">
    <location>
        <begin position="23"/>
        <end position="44"/>
    </location>
</feature>
<keyword evidence="1 3" id="KW-0807">Transducer</keyword>
<sequence>MDWFWRVYTLVEKTFFNTLTRKLCSFFCLSLFQLIMLAYSYLVLTDIRGQLNNPAVPGTVSAHILSSIDSAIFWGGCLWLLGLAFTCFMVWYLRYLIVRPLKMIIGIFNEIGAGEGDLSRDIPAITYDEIRDVSVSYNRFQLKMREIISNVRLMTVRIAMDSARTRKNVSESLGSAVRQDEFATRVRDASDQTTTGINQVTGQTQSISVSTLSNLDVARESYDELKTVADRIYDISQKVSHFNETVEDLSQRSASIKTIVDLIKDISDQTNLLALNAAIEAARAGESGRGFAVVADEVRKLAEKVKKATDEISSNIDGMLGLVSDTQVETNEITAGTHQAREVVSRASQHFGRMMGDFESTASSLTQIAGTMEDFAETNRQVNRHVSEIHDLGQQVTERLNHTEQVADELSGVAEQVQEMVSRFVIGEGEFDRMIGLVRGMRDQLQGVLQQQQKSGINVFDQRYQLIPGSQPSKYHTAYDEKLAGLVQVHYDGLVRDVVGGRFCLLVDSNGYAPTHNSWYSQPLTGDEQKDLVNSRDKRIFADPAGLKSARNTEPFLLHTYMRDTGEILSELTLPVFLDGRHWGALRLGFDPGSLLEAAGLDNKGRGGRK</sequence>
<dbReference type="SUPFAM" id="SSF58104">
    <property type="entry name" value="Methyl-accepting chemotaxis protein (MCP) signaling domain"/>
    <property type="match status" value="1"/>
</dbReference>
<dbReference type="AlphaFoldDB" id="A0A838Y0Y9"/>
<keyword evidence="8" id="KW-1185">Reference proteome</keyword>
<feature type="domain" description="HAMP" evidence="6">
    <location>
        <begin position="95"/>
        <end position="149"/>
    </location>
</feature>
<dbReference type="Gene3D" id="1.10.287.950">
    <property type="entry name" value="Methyl-accepting chemotaxis protein"/>
    <property type="match status" value="1"/>
</dbReference>
<proteinExistence type="inferred from homology"/>
<dbReference type="PANTHER" id="PTHR32089:SF112">
    <property type="entry name" value="LYSOZYME-LIKE PROTEIN-RELATED"/>
    <property type="match status" value="1"/>
</dbReference>
<evidence type="ECO:0000256" key="1">
    <source>
        <dbReference type="ARBA" id="ARBA00023224"/>
    </source>
</evidence>
<reference evidence="7 8" key="1">
    <citation type="submission" date="2020-07" db="EMBL/GenBank/DDBJ databases">
        <title>Draft genome sequence of violacein-producing bacteria and related species.</title>
        <authorList>
            <person name="Wilson H.S."/>
            <person name="De Leon M.E."/>
        </authorList>
    </citation>
    <scope>NUCLEOTIDE SEQUENCE [LARGE SCALE GENOMIC DNA]</scope>
    <source>
        <strain evidence="7 8">HSC-21Su07</strain>
    </source>
</reference>
<evidence type="ECO:0000259" key="5">
    <source>
        <dbReference type="PROSITE" id="PS50111"/>
    </source>
</evidence>
<keyword evidence="4" id="KW-0812">Transmembrane</keyword>
<evidence type="ECO:0000313" key="7">
    <source>
        <dbReference type="EMBL" id="MBA4707568.1"/>
    </source>
</evidence>
<dbReference type="RefSeq" id="WP_181834844.1">
    <property type="nucleotide sequence ID" value="NZ_JACERN010000014.1"/>
</dbReference>
<feature type="domain" description="Methyl-accepting transducer" evidence="5">
    <location>
        <begin position="154"/>
        <end position="390"/>
    </location>
</feature>
<dbReference type="InterPro" id="IPR003660">
    <property type="entry name" value="HAMP_dom"/>
</dbReference>
<evidence type="ECO:0000313" key="8">
    <source>
        <dbReference type="Proteomes" id="UP000545606"/>
    </source>
</evidence>
<dbReference type="InterPro" id="IPR004089">
    <property type="entry name" value="MCPsignal_dom"/>
</dbReference>
<dbReference type="PROSITE" id="PS50111">
    <property type="entry name" value="CHEMOTAXIS_TRANSDUC_2"/>
    <property type="match status" value="1"/>
</dbReference>
<organism evidence="7 8">
    <name type="scientific">Aquitalea aquatica</name>
    <dbReference type="NCBI Taxonomy" id="3044273"/>
    <lineage>
        <taxon>Bacteria</taxon>
        <taxon>Pseudomonadati</taxon>
        <taxon>Pseudomonadota</taxon>
        <taxon>Betaproteobacteria</taxon>
        <taxon>Neisseriales</taxon>
        <taxon>Chromobacteriaceae</taxon>
        <taxon>Aquitalea</taxon>
    </lineage>
</organism>
<dbReference type="PANTHER" id="PTHR32089">
    <property type="entry name" value="METHYL-ACCEPTING CHEMOTAXIS PROTEIN MCPB"/>
    <property type="match status" value="1"/>
</dbReference>
<dbReference type="SMART" id="SM00304">
    <property type="entry name" value="HAMP"/>
    <property type="match status" value="2"/>
</dbReference>
<dbReference type="PROSITE" id="PS50885">
    <property type="entry name" value="HAMP"/>
    <property type="match status" value="1"/>
</dbReference>
<keyword evidence="4" id="KW-0472">Membrane</keyword>
<dbReference type="Proteomes" id="UP000545606">
    <property type="component" value="Unassembled WGS sequence"/>
</dbReference>
<keyword evidence="4" id="KW-1133">Transmembrane helix</keyword>
<evidence type="ECO:0000256" key="3">
    <source>
        <dbReference type="PROSITE-ProRule" id="PRU00284"/>
    </source>
</evidence>
<protein>
    <submittedName>
        <fullName evidence="7">Methyl-accepting chemotaxis protein</fullName>
    </submittedName>
</protein>
<dbReference type="Pfam" id="PF00672">
    <property type="entry name" value="HAMP"/>
    <property type="match status" value="1"/>
</dbReference>
<dbReference type="CDD" id="cd11386">
    <property type="entry name" value="MCP_signal"/>
    <property type="match status" value="1"/>
</dbReference>